<evidence type="ECO:0000256" key="16">
    <source>
        <dbReference type="ARBA" id="ARBA00049428"/>
    </source>
</evidence>
<evidence type="ECO:0000313" key="18">
    <source>
        <dbReference type="EMBL" id="JAT83602.1"/>
    </source>
</evidence>
<evidence type="ECO:0000256" key="3">
    <source>
        <dbReference type="ARBA" id="ARBA00009300"/>
    </source>
</evidence>
<comment type="catalytic activity">
    <reaction evidence="13">
        <text>9-octadecanoyloxy-octadecanoate + H2O = 9-hydroxy-octadecanoate + octadecanoate + H(+)</text>
        <dbReference type="Rhea" id="RHEA:52096"/>
        <dbReference type="ChEBI" id="CHEBI:15377"/>
        <dbReference type="ChEBI" id="CHEBI:15378"/>
        <dbReference type="ChEBI" id="CHEBI:25629"/>
        <dbReference type="ChEBI" id="CHEBI:136286"/>
        <dbReference type="ChEBI" id="CHEBI:136373"/>
    </reaction>
    <physiologicalReaction direction="left-to-right" evidence="13">
        <dbReference type="Rhea" id="RHEA:52097"/>
    </physiologicalReaction>
</comment>
<dbReference type="Pfam" id="PF04750">
    <property type="entry name" value="Far-17a_AIG1"/>
    <property type="match status" value="1"/>
</dbReference>
<feature type="transmembrane region" description="Helical" evidence="17">
    <location>
        <begin position="134"/>
        <end position="151"/>
    </location>
</feature>
<evidence type="ECO:0000256" key="1">
    <source>
        <dbReference type="ARBA" id="ARBA00000923"/>
    </source>
</evidence>
<comment type="catalytic activity">
    <reaction evidence="14">
        <text>13-(9Z-octadecenoyloxy)-octadecanoate + H2O = 13-hydroxy-octadecanoate + (9Z)-octadecenoate + H(+)</text>
        <dbReference type="Rhea" id="RHEA:52064"/>
        <dbReference type="ChEBI" id="CHEBI:15377"/>
        <dbReference type="ChEBI" id="CHEBI:15378"/>
        <dbReference type="ChEBI" id="CHEBI:30823"/>
        <dbReference type="ChEBI" id="CHEBI:136303"/>
        <dbReference type="ChEBI" id="CHEBI:136304"/>
    </reaction>
    <physiologicalReaction direction="left-to-right" evidence="14">
        <dbReference type="Rhea" id="RHEA:52065"/>
    </physiologicalReaction>
</comment>
<evidence type="ECO:0000256" key="11">
    <source>
        <dbReference type="ARBA" id="ARBA00048701"/>
    </source>
</evidence>
<dbReference type="OrthoDB" id="1898221at2759"/>
<comment type="subcellular location">
    <subcellularLocation>
        <location evidence="2">Endomembrane system</location>
        <topology evidence="2">Multi-pass membrane protein</topology>
    </subcellularLocation>
</comment>
<dbReference type="PANTHER" id="PTHR10989:SF16">
    <property type="entry name" value="AT02829P-RELATED"/>
    <property type="match status" value="1"/>
</dbReference>
<comment type="catalytic activity">
    <reaction evidence="15">
        <text>13-(9Z-hexadecenoyloxy)-octadecanoate + H2O = 13-hydroxy-octadecanoate + (9Z)-hexadecenoate + H(+)</text>
        <dbReference type="Rhea" id="RHEA:52076"/>
        <dbReference type="ChEBI" id="CHEBI:15377"/>
        <dbReference type="ChEBI" id="CHEBI:15378"/>
        <dbReference type="ChEBI" id="CHEBI:32372"/>
        <dbReference type="ChEBI" id="CHEBI:136304"/>
        <dbReference type="ChEBI" id="CHEBI:136315"/>
    </reaction>
    <physiologicalReaction direction="left-to-right" evidence="15">
        <dbReference type="Rhea" id="RHEA:52077"/>
    </physiologicalReaction>
</comment>
<keyword evidence="5 17" id="KW-1133">Transmembrane helix</keyword>
<comment type="catalytic activity">
    <reaction evidence="1">
        <text>9-(9Z-hexadecenoyloxy)-octadecanoate + H2O = (9Z)-hexadecenoate + 9-hydroxy-octadecanoate + H(+)</text>
        <dbReference type="Rhea" id="RHEA:52068"/>
        <dbReference type="ChEBI" id="CHEBI:15377"/>
        <dbReference type="ChEBI" id="CHEBI:15378"/>
        <dbReference type="ChEBI" id="CHEBI:32372"/>
        <dbReference type="ChEBI" id="CHEBI:136286"/>
        <dbReference type="ChEBI" id="CHEBI:136309"/>
    </reaction>
    <physiologicalReaction direction="left-to-right" evidence="1">
        <dbReference type="Rhea" id="RHEA:52069"/>
    </physiologicalReaction>
</comment>
<comment type="catalytic activity">
    <reaction evidence="11">
        <text>12-(9Z-octadecenoyloxy)-octadecanoate + H2O = 12-hydroxyoctadecanoate + (9Z)-octadecenoate + H(+)</text>
        <dbReference type="Rhea" id="RHEA:52060"/>
        <dbReference type="ChEBI" id="CHEBI:15377"/>
        <dbReference type="ChEBI" id="CHEBI:15378"/>
        <dbReference type="ChEBI" id="CHEBI:30823"/>
        <dbReference type="ChEBI" id="CHEBI:84201"/>
        <dbReference type="ChEBI" id="CHEBI:136302"/>
    </reaction>
    <physiologicalReaction direction="left-to-right" evidence="11">
        <dbReference type="Rhea" id="RHEA:52061"/>
    </physiologicalReaction>
</comment>
<gene>
    <name evidence="18" type="ORF">g.7387</name>
</gene>
<feature type="transmembrane region" description="Helical" evidence="17">
    <location>
        <begin position="91"/>
        <end position="114"/>
    </location>
</feature>
<accession>A0A1E1W9D6</accession>
<keyword evidence="4 17" id="KW-0812">Transmembrane</keyword>
<sequence length="236" mass="28091">MPSITHYRMLGNAASLAVHLYTYQDMMVRISRQQDDEEVQDFNARQYQYITIWTFAFQLIYLALGLTTDVMAQLIGERKSIVQQLQKIREFLFSALVFSSSMVVVTIFWPFFFYDHLLVCPPFMDKMISPANNIVLHLFIAPVVLWELATLPREAPKSHKTNMTWLMCYANFYFVVIFTSYYFTGVWPYPVLYKMQGTIWFYLYFLSLIVLATFYYYLQWPLTRFCHQKKTAKKNC</sequence>
<evidence type="ECO:0000256" key="2">
    <source>
        <dbReference type="ARBA" id="ARBA00004127"/>
    </source>
</evidence>
<dbReference type="GO" id="GO:0016020">
    <property type="term" value="C:membrane"/>
    <property type="evidence" value="ECO:0007669"/>
    <property type="project" value="InterPro"/>
</dbReference>
<evidence type="ECO:0000256" key="15">
    <source>
        <dbReference type="ARBA" id="ARBA00049322"/>
    </source>
</evidence>
<feature type="transmembrane region" description="Helical" evidence="17">
    <location>
        <begin position="199"/>
        <end position="218"/>
    </location>
</feature>
<feature type="transmembrane region" description="Helical" evidence="17">
    <location>
        <begin position="50"/>
        <end position="70"/>
    </location>
</feature>
<keyword evidence="6 17" id="KW-0472">Membrane</keyword>
<evidence type="ECO:0000256" key="7">
    <source>
        <dbReference type="ARBA" id="ARBA00047368"/>
    </source>
</evidence>
<evidence type="ECO:0000256" key="6">
    <source>
        <dbReference type="ARBA" id="ARBA00023136"/>
    </source>
</evidence>
<dbReference type="InterPro" id="IPR006838">
    <property type="entry name" value="ADTRP_AIG1"/>
</dbReference>
<evidence type="ECO:0000256" key="8">
    <source>
        <dbReference type="ARBA" id="ARBA00047427"/>
    </source>
</evidence>
<evidence type="ECO:0000256" key="5">
    <source>
        <dbReference type="ARBA" id="ARBA00022989"/>
    </source>
</evidence>
<evidence type="ECO:0000256" key="4">
    <source>
        <dbReference type="ARBA" id="ARBA00022692"/>
    </source>
</evidence>
<evidence type="ECO:0000256" key="14">
    <source>
        <dbReference type="ARBA" id="ARBA00049296"/>
    </source>
</evidence>
<comment type="catalytic activity">
    <reaction evidence="8">
        <text>13-octadecanoyloxy-octadecanoate + H2O = 13-hydroxy-octadecanoate + octadecanoate + H(+)</text>
        <dbReference type="Rhea" id="RHEA:52084"/>
        <dbReference type="ChEBI" id="CHEBI:15377"/>
        <dbReference type="ChEBI" id="CHEBI:15378"/>
        <dbReference type="ChEBI" id="CHEBI:25629"/>
        <dbReference type="ChEBI" id="CHEBI:136304"/>
        <dbReference type="ChEBI" id="CHEBI:136335"/>
    </reaction>
    <physiologicalReaction direction="left-to-right" evidence="8">
        <dbReference type="Rhea" id="RHEA:52085"/>
    </physiologicalReaction>
</comment>
<comment type="catalytic activity">
    <reaction evidence="16">
        <text>12-(9Z-hexadecenoyloxy)-octadecanoate + H2O = 12-hydroxyoctadecanoate + (9Z)-hexadecenoate + H(+)</text>
        <dbReference type="Rhea" id="RHEA:52072"/>
        <dbReference type="ChEBI" id="CHEBI:15377"/>
        <dbReference type="ChEBI" id="CHEBI:15378"/>
        <dbReference type="ChEBI" id="CHEBI:32372"/>
        <dbReference type="ChEBI" id="CHEBI:84201"/>
        <dbReference type="ChEBI" id="CHEBI:136312"/>
    </reaction>
    <physiologicalReaction direction="left-to-right" evidence="16">
        <dbReference type="Rhea" id="RHEA:52073"/>
    </physiologicalReaction>
</comment>
<dbReference type="EMBL" id="GDQN01007452">
    <property type="protein sequence ID" value="JAT83602.1"/>
    <property type="molecule type" value="Transcribed_RNA"/>
</dbReference>
<name>A0A1E1W9D6_PECGO</name>
<evidence type="ECO:0008006" key="19">
    <source>
        <dbReference type="Google" id="ProtNLM"/>
    </source>
</evidence>
<comment type="catalytic activity">
    <reaction evidence="7">
        <text>12-hexadecanoyloxy-octadecanoate + H2O = 12-hydroxyoctadecanoate + hexadecanoate + H(+)</text>
        <dbReference type="Rhea" id="RHEA:52056"/>
        <dbReference type="ChEBI" id="CHEBI:7896"/>
        <dbReference type="ChEBI" id="CHEBI:15377"/>
        <dbReference type="ChEBI" id="CHEBI:15378"/>
        <dbReference type="ChEBI" id="CHEBI:83677"/>
        <dbReference type="ChEBI" id="CHEBI:84201"/>
    </reaction>
    <physiologicalReaction direction="left-to-right" evidence="7">
        <dbReference type="Rhea" id="RHEA:52057"/>
    </physiologicalReaction>
</comment>
<organism evidence="18">
    <name type="scientific">Pectinophora gossypiella</name>
    <name type="common">Cotton pink bollworm</name>
    <name type="synonym">Depressaria gossypiella</name>
    <dbReference type="NCBI Taxonomy" id="13191"/>
    <lineage>
        <taxon>Eukaryota</taxon>
        <taxon>Metazoa</taxon>
        <taxon>Ecdysozoa</taxon>
        <taxon>Arthropoda</taxon>
        <taxon>Hexapoda</taxon>
        <taxon>Insecta</taxon>
        <taxon>Pterygota</taxon>
        <taxon>Neoptera</taxon>
        <taxon>Endopterygota</taxon>
        <taxon>Lepidoptera</taxon>
        <taxon>Glossata</taxon>
        <taxon>Ditrysia</taxon>
        <taxon>Gelechioidea</taxon>
        <taxon>Gelechiidae</taxon>
        <taxon>Apatetrinae</taxon>
        <taxon>Pectinophora</taxon>
    </lineage>
</organism>
<comment type="catalytic activity">
    <reaction evidence="9">
        <text>9-hexadecanoyloxy-octadecanoate + H2O = 9-hydroxy-octadecanoate + hexadecanoate + H(+)</text>
        <dbReference type="Rhea" id="RHEA:52052"/>
        <dbReference type="ChEBI" id="CHEBI:7896"/>
        <dbReference type="ChEBI" id="CHEBI:15377"/>
        <dbReference type="ChEBI" id="CHEBI:15378"/>
        <dbReference type="ChEBI" id="CHEBI:83670"/>
        <dbReference type="ChEBI" id="CHEBI:136286"/>
    </reaction>
    <physiologicalReaction direction="left-to-right" evidence="9">
        <dbReference type="Rhea" id="RHEA:52053"/>
    </physiologicalReaction>
</comment>
<dbReference type="AlphaFoldDB" id="A0A1E1W9D6"/>
<comment type="catalytic activity">
    <reaction evidence="12">
        <text>9-(9Z-octadecenoyloxy)-octadecanoate + H2O = 9-hydroxy-octadecanoate + (9Z)-octadecenoate + H(+)</text>
        <dbReference type="Rhea" id="RHEA:52048"/>
        <dbReference type="ChEBI" id="CHEBI:15377"/>
        <dbReference type="ChEBI" id="CHEBI:15378"/>
        <dbReference type="ChEBI" id="CHEBI:30823"/>
        <dbReference type="ChEBI" id="CHEBI:136282"/>
        <dbReference type="ChEBI" id="CHEBI:136286"/>
    </reaction>
    <physiologicalReaction direction="left-to-right" evidence="12">
        <dbReference type="Rhea" id="RHEA:52049"/>
    </physiologicalReaction>
</comment>
<evidence type="ECO:0000256" key="13">
    <source>
        <dbReference type="ARBA" id="ARBA00049221"/>
    </source>
</evidence>
<evidence type="ECO:0000256" key="12">
    <source>
        <dbReference type="ARBA" id="ARBA00048800"/>
    </source>
</evidence>
<dbReference type="PANTHER" id="PTHR10989">
    <property type="entry name" value="ANDROGEN-INDUCED PROTEIN 1-RELATED"/>
    <property type="match status" value="1"/>
</dbReference>
<reference evidence="18" key="1">
    <citation type="submission" date="2015-09" db="EMBL/GenBank/DDBJ databases">
        <title>De novo assembly of Pectinophora gossypiella (Pink Bollworm) gut transcriptome.</title>
        <authorList>
            <person name="Tassone E.E."/>
        </authorList>
    </citation>
    <scope>NUCLEOTIDE SEQUENCE</scope>
</reference>
<dbReference type="GO" id="GO:0012505">
    <property type="term" value="C:endomembrane system"/>
    <property type="evidence" value="ECO:0007669"/>
    <property type="project" value="UniProtKB-SubCell"/>
</dbReference>
<protein>
    <recommendedName>
        <fullName evidence="19">Androgen-dependent TFPI-regulating protein</fullName>
    </recommendedName>
</protein>
<feature type="transmembrane region" description="Helical" evidence="17">
    <location>
        <begin position="163"/>
        <end position="184"/>
    </location>
</feature>
<evidence type="ECO:0000256" key="9">
    <source>
        <dbReference type="ARBA" id="ARBA00047863"/>
    </source>
</evidence>
<proteinExistence type="inferred from homology"/>
<comment type="similarity">
    <text evidence="3">Belongs to the AIG1 family.</text>
</comment>
<evidence type="ECO:0000256" key="17">
    <source>
        <dbReference type="SAM" id="Phobius"/>
    </source>
</evidence>
<comment type="catalytic activity">
    <reaction evidence="10">
        <text>12-octadecanoyloxy-octadecanoate + H2O = 12-hydroxyoctadecanoate + octadecanoate + H(+)</text>
        <dbReference type="Rhea" id="RHEA:52080"/>
        <dbReference type="ChEBI" id="CHEBI:15377"/>
        <dbReference type="ChEBI" id="CHEBI:15378"/>
        <dbReference type="ChEBI" id="CHEBI:25629"/>
        <dbReference type="ChEBI" id="CHEBI:84201"/>
        <dbReference type="ChEBI" id="CHEBI:136330"/>
    </reaction>
    <physiologicalReaction direction="left-to-right" evidence="10">
        <dbReference type="Rhea" id="RHEA:52081"/>
    </physiologicalReaction>
</comment>
<evidence type="ECO:0000256" key="10">
    <source>
        <dbReference type="ARBA" id="ARBA00048680"/>
    </source>
</evidence>